<name>A0A1L7D1F9_9CORY</name>
<protein>
    <submittedName>
        <fullName evidence="1">Phosphatase</fullName>
    </submittedName>
</protein>
<dbReference type="KEGG" id="cpho:CPHO_02075"/>
<accession>A0A1L7D1F9</accession>
<dbReference type="SUPFAM" id="SSF101898">
    <property type="entry name" value="NHL repeat"/>
    <property type="match status" value="1"/>
</dbReference>
<dbReference type="OrthoDB" id="9801383at2"/>
<dbReference type="EMBL" id="CP009249">
    <property type="protein sequence ID" value="APT91893.1"/>
    <property type="molecule type" value="Genomic_DNA"/>
</dbReference>
<dbReference type="RefSeq" id="WP_075732787.1">
    <property type="nucleotide sequence ID" value="NZ_CP009249.1"/>
</dbReference>
<dbReference type="Proteomes" id="UP000185491">
    <property type="component" value="Chromosome"/>
</dbReference>
<dbReference type="AlphaFoldDB" id="A0A1L7D1F9"/>
<dbReference type="PANTHER" id="PTHR35399:SF2">
    <property type="entry name" value="DUF839 DOMAIN-CONTAINING PROTEIN"/>
    <property type="match status" value="1"/>
</dbReference>
<evidence type="ECO:0000313" key="1">
    <source>
        <dbReference type="EMBL" id="APT91893.1"/>
    </source>
</evidence>
<dbReference type="STRING" id="161895.CPHO_02075"/>
<gene>
    <name evidence="1" type="ORF">CPHO_02075</name>
</gene>
<reference evidence="1 2" key="1">
    <citation type="submission" date="2014-08" db="EMBL/GenBank/DDBJ databases">
        <title>Complete genome sequence of Corynebacterium phocae M408/89/1(T)(=DSM 44612(T)), isolated from the common seal (Phoca vitulina).</title>
        <authorList>
            <person name="Ruckert C."/>
            <person name="Albersmeier A."/>
            <person name="Winkler A."/>
            <person name="Kalinowski J."/>
        </authorList>
    </citation>
    <scope>NUCLEOTIDE SEQUENCE [LARGE SCALE GENOMIC DNA]</scope>
    <source>
        <strain evidence="1 2">M408/89/1</strain>
    </source>
</reference>
<keyword evidence="2" id="KW-1185">Reference proteome</keyword>
<dbReference type="Pfam" id="PF05787">
    <property type="entry name" value="PhoX"/>
    <property type="match status" value="1"/>
</dbReference>
<sequence>MAIKGRNLLSTLFESSRSSLTCTYKCGNACFGKCENSSSNSYFSDQFSRRSALRAGGLTVVTVGGGAALAACSVPDDEAVTESTQAAATTTTATKTSEAAAKDVKLVAAEGMKFDAVEPNQEDKIVVPAGYTSSVLIAWGDPVIKGAPEFDVDNQTADAASQQFGFNNDFAGLLDHPTDPDRMLYVCSHEYTTEPMMFPDYDPDNPTEEQVKIAWASHGHTVLEVSKVDGSGELKREFGPLNRRITATTPFTLVGPAAGTIWTKTAADPAGRNVLGTLNNCSGGITPWGTMLSGEENFDQYFANATSSDKKLEASYERYGLGAEATERKWERFDDRFDASKTPNEPHRFGYIVEIDPSDPTSTPVKHSAMGRFKHEAGNVYVAKDGTVVCYSGDDSRFEYIYKFVSTKKVKEGDMAHNMSILDSGTLYVGKLEGNSPAAEIDGSGELPADGEFDGTGTWIKLLTCDEESGKYESHVDGFTAEEVAVFTREAADAVGATKMDRPEDFQANPVTGKVYVALTNNKYRGATGENAEKNQEDPTEWAPIKENKNGLVMEIDDDHAGESFTWNLLLVCGDPTEASTYFGGFDKDKVSPISCPDNVAFDSHGNLWISTDGNALGTNDGLYAVNVAGENRGHLKCFLTVPKGAETCGPIVDDDRVMVNVQHPGESDDATFDNPASNWPDGGSSIPRPAVVVAWNESGKKIGA</sequence>
<dbReference type="InterPro" id="IPR008557">
    <property type="entry name" value="PhoX"/>
</dbReference>
<proteinExistence type="predicted"/>
<dbReference type="PANTHER" id="PTHR35399">
    <property type="entry name" value="SLR8030 PROTEIN"/>
    <property type="match status" value="1"/>
</dbReference>
<evidence type="ECO:0000313" key="2">
    <source>
        <dbReference type="Proteomes" id="UP000185491"/>
    </source>
</evidence>
<organism evidence="1 2">
    <name type="scientific">Corynebacterium phocae</name>
    <dbReference type="NCBI Taxonomy" id="161895"/>
    <lineage>
        <taxon>Bacteria</taxon>
        <taxon>Bacillati</taxon>
        <taxon>Actinomycetota</taxon>
        <taxon>Actinomycetes</taxon>
        <taxon>Mycobacteriales</taxon>
        <taxon>Corynebacteriaceae</taxon>
        <taxon>Corynebacterium</taxon>
    </lineage>
</organism>